<sequence>MPNQSIEFTREIIQSFSSWIQPSNILLLLSAIISGFAVRLSYLALQQARNSQTEILFKNTFDTLLEQYRIELNKLNNEVTSKKIFRTINKIFDVNTRTINPNKAYIINKPDYINIFLIVYRVLKLIDESKLEDKRNFSAIMRAIIPNNFLWLISINCLHTQKTEQSNYFGEFKKLWSKHAMLEHIKLFYDFSPEEFEDITDDEFAELDIEKSNYKEYHINILIHFKEQFGQEVFGDGFNLKYFENEFKKQEAPFR</sequence>
<dbReference type="Proteomes" id="UP000294619">
    <property type="component" value="Unassembled WGS sequence"/>
</dbReference>
<protein>
    <submittedName>
        <fullName evidence="1">Putative phage abortive infection protein</fullName>
    </submittedName>
</protein>
<name>A0A4R3Y614_9PAST</name>
<dbReference type="AlphaFoldDB" id="A0A4R3Y614"/>
<dbReference type="Pfam" id="PF16872">
    <property type="entry name" value="putAbiC"/>
    <property type="match status" value="1"/>
</dbReference>
<dbReference type="InterPro" id="IPR031709">
    <property type="entry name" value="PutAbiC"/>
</dbReference>
<proteinExistence type="predicted"/>
<organism evidence="1 2">
    <name type="scientific">Testudinibacter aquarius</name>
    <dbReference type="NCBI Taxonomy" id="1524974"/>
    <lineage>
        <taxon>Bacteria</taxon>
        <taxon>Pseudomonadati</taxon>
        <taxon>Pseudomonadota</taxon>
        <taxon>Gammaproteobacteria</taxon>
        <taxon>Pasteurellales</taxon>
        <taxon>Pasteurellaceae</taxon>
        <taxon>Testudinibacter</taxon>
    </lineage>
</organism>
<evidence type="ECO:0000313" key="2">
    <source>
        <dbReference type="Proteomes" id="UP000294619"/>
    </source>
</evidence>
<reference evidence="1 2" key="1">
    <citation type="submission" date="2019-03" db="EMBL/GenBank/DDBJ databases">
        <title>Genomic Encyclopedia of Type Strains, Phase IV (KMG-IV): sequencing the most valuable type-strain genomes for metagenomic binning, comparative biology and taxonomic classification.</title>
        <authorList>
            <person name="Goeker M."/>
        </authorList>
    </citation>
    <scope>NUCLEOTIDE SEQUENCE [LARGE SCALE GENOMIC DNA]</scope>
    <source>
        <strain evidence="1 2">DSM 28140</strain>
    </source>
</reference>
<accession>A0A4R3Y614</accession>
<comment type="caution">
    <text evidence="1">The sequence shown here is derived from an EMBL/GenBank/DDBJ whole genome shotgun (WGS) entry which is preliminary data.</text>
</comment>
<dbReference type="EMBL" id="SMCP01000005">
    <property type="protein sequence ID" value="TCV87246.1"/>
    <property type="molecule type" value="Genomic_DNA"/>
</dbReference>
<dbReference type="RefSeq" id="WP_132966735.1">
    <property type="nucleotide sequence ID" value="NZ_LEKL01000064.1"/>
</dbReference>
<evidence type="ECO:0000313" key="1">
    <source>
        <dbReference type="EMBL" id="TCV87246.1"/>
    </source>
</evidence>
<gene>
    <name evidence="1" type="ORF">EDC16_105165</name>
</gene>